<evidence type="ECO:0000313" key="2">
    <source>
        <dbReference type="Proteomes" id="UP001180556"/>
    </source>
</evidence>
<protein>
    <submittedName>
        <fullName evidence="1">Uncharacterized protein</fullName>
    </submittedName>
</protein>
<accession>A0ABU2WCK8</accession>
<reference evidence="2" key="1">
    <citation type="submission" date="2023-07" db="EMBL/GenBank/DDBJ databases">
        <title>30 novel species of actinomycetes from the DSMZ collection.</title>
        <authorList>
            <person name="Nouioui I."/>
        </authorList>
    </citation>
    <scope>NUCLEOTIDE SEQUENCE [LARGE SCALE GENOMIC DNA]</scope>
    <source>
        <strain evidence="2">DSM 40932</strain>
    </source>
</reference>
<organism evidence="1 2">
    <name type="scientific">Streptomyces stephensoniae</name>
    <dbReference type="NCBI Taxonomy" id="3375367"/>
    <lineage>
        <taxon>Bacteria</taxon>
        <taxon>Bacillati</taxon>
        <taxon>Actinomycetota</taxon>
        <taxon>Actinomycetes</taxon>
        <taxon>Kitasatosporales</taxon>
        <taxon>Streptomycetaceae</taxon>
        <taxon>Streptomyces</taxon>
    </lineage>
</organism>
<keyword evidence="2" id="KW-1185">Reference proteome</keyword>
<proteinExistence type="predicted"/>
<name>A0ABU2WCK8_9ACTN</name>
<sequence length="189" mass="20928">MTTSCELREVRNEKRALCWAGTSEEFGTIEVRYPADGPMGSTTARVLGSAIPTTLLIGWSLFDDKPRLTSAQLQVEGESVKLRRNPWAVSRKGRSLRMEYGGTEYRCRAVRRKRYVFTRPGLVVTVTQSGIGRKRRRVLVMIDGPAEPIDISLAVLFSGVNRAQLTLGGAFRTGFATILTFATDNTGRV</sequence>
<dbReference type="EMBL" id="JAVRFG010000060">
    <property type="protein sequence ID" value="MDT0494787.1"/>
    <property type="molecule type" value="Genomic_DNA"/>
</dbReference>
<gene>
    <name evidence="1" type="ORF">RM717_30270</name>
</gene>
<evidence type="ECO:0000313" key="1">
    <source>
        <dbReference type="EMBL" id="MDT0494787.1"/>
    </source>
</evidence>
<dbReference type="Proteomes" id="UP001180556">
    <property type="component" value="Unassembled WGS sequence"/>
</dbReference>
<comment type="caution">
    <text evidence="1">The sequence shown here is derived from an EMBL/GenBank/DDBJ whole genome shotgun (WGS) entry which is preliminary data.</text>
</comment>